<dbReference type="EMBL" id="JAENHL010000008">
    <property type="protein sequence ID" value="MBK1871438.1"/>
    <property type="molecule type" value="Genomic_DNA"/>
</dbReference>
<gene>
    <name evidence="1" type="ORF">JHL16_34040</name>
</gene>
<comment type="caution">
    <text evidence="1">The sequence shown here is derived from an EMBL/GenBank/DDBJ whole genome shotgun (WGS) entry which is preliminary data.</text>
</comment>
<dbReference type="Proteomes" id="UP000616151">
    <property type="component" value="Unassembled WGS sequence"/>
</dbReference>
<protein>
    <submittedName>
        <fullName evidence="1">EamA family transporter</fullName>
    </submittedName>
</protein>
<evidence type="ECO:0000313" key="2">
    <source>
        <dbReference type="Proteomes" id="UP000616151"/>
    </source>
</evidence>
<evidence type="ECO:0000313" key="1">
    <source>
        <dbReference type="EMBL" id="MBK1871438.1"/>
    </source>
</evidence>
<keyword evidence="2" id="KW-1185">Reference proteome</keyword>
<organism evidence="1 2">
    <name type="scientific">Taklimakanibacter albus</name>
    <dbReference type="NCBI Taxonomy" id="2800327"/>
    <lineage>
        <taxon>Bacteria</taxon>
        <taxon>Pseudomonadati</taxon>
        <taxon>Pseudomonadota</taxon>
        <taxon>Alphaproteobacteria</taxon>
        <taxon>Hyphomicrobiales</taxon>
        <taxon>Aestuariivirgaceae</taxon>
        <taxon>Taklimakanibacter</taxon>
    </lineage>
</organism>
<sequence length="280" mass="29803">MELHIFLAVLVAALLHASWNLLVKLDLDRFLALLLISCVMVVMGAVMLSVFPWPKAESYPYIIASGLLHTGYNIFLARSYRTGDLSQVYPIARGTAPLLTFIGAWVLAGEAVTGFGALGILLLVAGIWLTARPGSRSIRLDGLTLFFALGTSGFIAAYTLVDGLGARLSGSASAYAGMLFVLDGVFMIMAALIMRGPKVFAQVLPSWKSGVTAALFSGAAYWIVIWAMSLAPIAAVAALRETSILFVMLMSAYFLKEKVTGLRLLGAVLIVIGAVALRLA</sequence>
<proteinExistence type="predicted"/>
<reference evidence="1" key="1">
    <citation type="submission" date="2021-01" db="EMBL/GenBank/DDBJ databases">
        <authorList>
            <person name="Sun Q."/>
        </authorList>
    </citation>
    <scope>NUCLEOTIDE SEQUENCE</scope>
    <source>
        <strain evidence="1">YIM B02566</strain>
    </source>
</reference>
<accession>A0ACC5RFL3</accession>
<name>A0ACC5RFL3_9HYPH</name>